<evidence type="ECO:0000256" key="2">
    <source>
        <dbReference type="SAM" id="SignalP"/>
    </source>
</evidence>
<dbReference type="GeneID" id="87959986"/>
<reference evidence="3 4" key="1">
    <citation type="submission" date="2024-01" db="EMBL/GenBank/DDBJ databases">
        <title>Comparative genomics of Cryptococcus and Kwoniella reveals pathogenesis evolution and contrasting modes of karyotype evolution via chromosome fusion or intercentromeric recombination.</title>
        <authorList>
            <person name="Coelho M.A."/>
            <person name="David-Palma M."/>
            <person name="Shea T."/>
            <person name="Bowers K."/>
            <person name="McGinley-Smith S."/>
            <person name="Mohammad A.W."/>
            <person name="Gnirke A."/>
            <person name="Yurkov A.M."/>
            <person name="Nowrousian M."/>
            <person name="Sun S."/>
            <person name="Cuomo C.A."/>
            <person name="Heitman J."/>
        </authorList>
    </citation>
    <scope>NUCLEOTIDE SEQUENCE [LARGE SCALE GENOMIC DNA]</scope>
    <source>
        <strain evidence="3">CBS 11374</strain>
    </source>
</reference>
<dbReference type="EMBL" id="CP141891">
    <property type="protein sequence ID" value="WRT70857.1"/>
    <property type="molecule type" value="Genomic_DNA"/>
</dbReference>
<keyword evidence="4" id="KW-1185">Reference proteome</keyword>
<protein>
    <recommendedName>
        <fullName evidence="5">SAP domain-containing protein</fullName>
    </recommendedName>
</protein>
<feature type="region of interest" description="Disordered" evidence="1">
    <location>
        <begin position="148"/>
        <end position="174"/>
    </location>
</feature>
<dbReference type="Proteomes" id="UP001329825">
    <property type="component" value="Chromosome 11"/>
</dbReference>
<evidence type="ECO:0000313" key="4">
    <source>
        <dbReference type="Proteomes" id="UP001329825"/>
    </source>
</evidence>
<dbReference type="RefSeq" id="XP_062795596.1">
    <property type="nucleotide sequence ID" value="XM_062939545.1"/>
</dbReference>
<keyword evidence="2" id="KW-0732">Signal</keyword>
<organism evidence="3 4">
    <name type="scientific">Kwoniella shivajii</name>
    <dbReference type="NCBI Taxonomy" id="564305"/>
    <lineage>
        <taxon>Eukaryota</taxon>
        <taxon>Fungi</taxon>
        <taxon>Dikarya</taxon>
        <taxon>Basidiomycota</taxon>
        <taxon>Agaricomycotina</taxon>
        <taxon>Tremellomycetes</taxon>
        <taxon>Tremellales</taxon>
        <taxon>Cryptococcaceae</taxon>
        <taxon>Kwoniella</taxon>
    </lineage>
</organism>
<name>A0ABZ1DDR1_9TREE</name>
<feature type="signal peptide" evidence="2">
    <location>
        <begin position="1"/>
        <end position="18"/>
    </location>
</feature>
<sequence>MLFSTPLALLSALTVTQAAPLLGSLFHPNSTTSHSVSPSATYSAHFPAYTGSFNLTEVLEEHHVDISDLKSLNVTQLLAELGITLPSGINLDSIISDLEKHSTNFTGGSFFHTNGSHTSSFVKSSSSAKPTHTGGFLGGLFGHHGHNHTSSAVSSTSASPSSTFTSSSESSLTPTPSISVSFAIPSASASASISSASSSDIFSIETSSFPSASAAPSARESSSEVITSAISTVTDDDVGLAAPTLISISLGIDNDN</sequence>
<gene>
    <name evidence="3" type="ORF">IL334_007856</name>
</gene>
<evidence type="ECO:0008006" key="5">
    <source>
        <dbReference type="Google" id="ProtNLM"/>
    </source>
</evidence>
<feature type="chain" id="PRO_5045230655" description="SAP domain-containing protein" evidence="2">
    <location>
        <begin position="19"/>
        <end position="256"/>
    </location>
</feature>
<accession>A0ABZ1DDR1</accession>
<feature type="compositionally biased region" description="Low complexity" evidence="1">
    <location>
        <begin position="149"/>
        <end position="174"/>
    </location>
</feature>
<proteinExistence type="predicted"/>
<evidence type="ECO:0000256" key="1">
    <source>
        <dbReference type="SAM" id="MobiDB-lite"/>
    </source>
</evidence>
<evidence type="ECO:0000313" key="3">
    <source>
        <dbReference type="EMBL" id="WRT70857.1"/>
    </source>
</evidence>